<accession>A0ABM7R8B9</accession>
<keyword evidence="2" id="KW-1185">Reference proteome</keyword>
<evidence type="ECO:0000313" key="1">
    <source>
        <dbReference type="EMBL" id="BCX46386.1"/>
    </source>
</evidence>
<organism evidence="1 2">
    <name type="scientific">Haloferula helveola</name>
    <dbReference type="NCBI Taxonomy" id="490095"/>
    <lineage>
        <taxon>Bacteria</taxon>
        <taxon>Pseudomonadati</taxon>
        <taxon>Verrucomicrobiota</taxon>
        <taxon>Verrucomicrobiia</taxon>
        <taxon>Verrucomicrobiales</taxon>
        <taxon>Verrucomicrobiaceae</taxon>
        <taxon>Haloferula</taxon>
    </lineage>
</organism>
<proteinExistence type="predicted"/>
<gene>
    <name evidence="1" type="ORF">HAHE_02940</name>
</gene>
<name>A0ABM7R8B9_9BACT</name>
<dbReference type="Proteomes" id="UP001374893">
    <property type="component" value="Chromosome"/>
</dbReference>
<dbReference type="EMBL" id="AP024702">
    <property type="protein sequence ID" value="BCX46386.1"/>
    <property type="molecule type" value="Genomic_DNA"/>
</dbReference>
<protein>
    <submittedName>
        <fullName evidence="1">Uncharacterized protein</fullName>
    </submittedName>
</protein>
<evidence type="ECO:0000313" key="2">
    <source>
        <dbReference type="Proteomes" id="UP001374893"/>
    </source>
</evidence>
<sequence length="165" mass="19057">MQGAAGWFFPAVHLRFTEDELATLIEMVTLAASVASWNHRPGADEGLGAYEALENKILEKAKHAGLGDVVEFDEEKQRHQVTMDFQAGSFFQECYDEFRNENFWEELVIRLADRDLAKSIGKEAWEKLTEEQRRERTSEIEKNYWKEFERNGIDRVAVIFPPGEG</sequence>
<reference evidence="1 2" key="1">
    <citation type="submission" date="2021-06" db="EMBL/GenBank/DDBJ databases">
        <title>Complete genome of Haloferula helveola possessing various polysaccharide degrading enzymes.</title>
        <authorList>
            <person name="Takami H."/>
            <person name="Huang C."/>
            <person name="Hamasaki K."/>
        </authorList>
    </citation>
    <scope>NUCLEOTIDE SEQUENCE [LARGE SCALE GENOMIC DNA]</scope>
    <source>
        <strain evidence="1 2">CN-1</strain>
    </source>
</reference>